<name>A0A7W2R3U0_9FLAO</name>
<dbReference type="EMBL" id="JACGLT010000007">
    <property type="protein sequence ID" value="MBA6153207.1"/>
    <property type="molecule type" value="Genomic_DNA"/>
</dbReference>
<comment type="caution">
    <text evidence="1">The sequence shown here is derived from an EMBL/GenBank/DDBJ whole genome shotgun (WGS) entry which is preliminary data.</text>
</comment>
<accession>A0A7W2R3U0</accession>
<gene>
    <name evidence="1" type="ORF">H3Z82_10765</name>
</gene>
<reference evidence="1 2" key="1">
    <citation type="submission" date="2020-07" db="EMBL/GenBank/DDBJ databases">
        <title>Bacterium isolated from marine sediment.</title>
        <authorList>
            <person name="Shang D."/>
        </authorList>
    </citation>
    <scope>NUCLEOTIDE SEQUENCE [LARGE SCALE GENOMIC DNA]</scope>
    <source>
        <strain evidence="1 2">F6074</strain>
    </source>
</reference>
<proteinExistence type="predicted"/>
<evidence type="ECO:0000313" key="1">
    <source>
        <dbReference type="EMBL" id="MBA6153207.1"/>
    </source>
</evidence>
<organism evidence="1 2">
    <name type="scientific">Gelidibacter maritimus</name>
    <dbReference type="NCBI Taxonomy" id="2761487"/>
    <lineage>
        <taxon>Bacteria</taxon>
        <taxon>Pseudomonadati</taxon>
        <taxon>Bacteroidota</taxon>
        <taxon>Flavobacteriia</taxon>
        <taxon>Flavobacteriales</taxon>
        <taxon>Flavobacteriaceae</taxon>
        <taxon>Gelidibacter</taxon>
    </lineage>
</organism>
<dbReference type="Proteomes" id="UP000541857">
    <property type="component" value="Unassembled WGS sequence"/>
</dbReference>
<dbReference type="RefSeq" id="WP_182205504.1">
    <property type="nucleotide sequence ID" value="NZ_JACGLT010000007.1"/>
</dbReference>
<evidence type="ECO:0000313" key="2">
    <source>
        <dbReference type="Proteomes" id="UP000541857"/>
    </source>
</evidence>
<sequence>MKQQFSKYANSTAKNNFNYCRTCYNHLAGVVGVAITGAMVKRDYLKKLETAYLVTKKGWEWFSQFDISENDFNKSRRAVSRQCIDGTERRPHLAGQLGDKLLEKMLHRGWFKKIENSRELKVTSEGRQALHSYLGMDL</sequence>
<protein>
    <recommendedName>
        <fullName evidence="3">Winged helix-turn-helix transcriptional regulator</fullName>
    </recommendedName>
</protein>
<dbReference type="AlphaFoldDB" id="A0A7W2R3U0"/>
<keyword evidence="2" id="KW-1185">Reference proteome</keyword>
<evidence type="ECO:0008006" key="3">
    <source>
        <dbReference type="Google" id="ProtNLM"/>
    </source>
</evidence>